<dbReference type="EMBL" id="BAAAPW010000002">
    <property type="protein sequence ID" value="GAA2034723.1"/>
    <property type="molecule type" value="Genomic_DNA"/>
</dbReference>
<dbReference type="RefSeq" id="WP_344372277.1">
    <property type="nucleotide sequence ID" value="NZ_BAAAPW010000002.1"/>
</dbReference>
<proteinExistence type="predicted"/>
<keyword evidence="4" id="KW-1185">Reference proteome</keyword>
<feature type="compositionally biased region" description="Low complexity" evidence="1">
    <location>
        <begin position="275"/>
        <end position="302"/>
    </location>
</feature>
<dbReference type="Pfam" id="PF13349">
    <property type="entry name" value="DUF4097"/>
    <property type="match status" value="1"/>
</dbReference>
<gene>
    <name evidence="3" type="ORF">GCM10009819_18830</name>
</gene>
<protein>
    <submittedName>
        <fullName evidence="3">DUF4097 family beta strand repeat-containing protein</fullName>
    </submittedName>
</protein>
<sequence>MAIEKWVVNPGETRVIDLELVRKLKVGLIGGKVDVIAHDEPGARVEVSSVTGKDLMIQIDGDALEIDHAQLRWDNFLEVFKGFRGSAKAEVSILAPRHVAMKLGVVSGDALVSGFDDDGRFSSVSGELVIDNHAGDIECSTVSGEVSVGDHTGKVVAHTVSGDVTVTGDIHAFKADTVSGDMIVDSRGTPGRIDTNTVSGDLTVRFDAGSGARYRVNTVSGSLLLDDTQIKGTLGKGFERVTGELEGTWLDLGANSVSGNISVIRRQPASAAANATGESTDAAGAAAHDADASHGPAGEASA</sequence>
<dbReference type="InterPro" id="IPR025164">
    <property type="entry name" value="Toastrack_DUF4097"/>
</dbReference>
<evidence type="ECO:0000259" key="2">
    <source>
        <dbReference type="Pfam" id="PF13349"/>
    </source>
</evidence>
<reference evidence="3 4" key="1">
    <citation type="journal article" date="2019" name="Int. J. Syst. Evol. Microbiol.">
        <title>The Global Catalogue of Microorganisms (GCM) 10K type strain sequencing project: providing services to taxonomists for standard genome sequencing and annotation.</title>
        <authorList>
            <consortium name="The Broad Institute Genomics Platform"/>
            <consortium name="The Broad Institute Genome Sequencing Center for Infectious Disease"/>
            <person name="Wu L."/>
            <person name="Ma J."/>
        </authorList>
    </citation>
    <scope>NUCLEOTIDE SEQUENCE [LARGE SCALE GENOMIC DNA]</scope>
    <source>
        <strain evidence="3 4">JCM 15672</strain>
    </source>
</reference>
<organism evidence="3 4">
    <name type="scientific">Agromyces tropicus</name>
    <dbReference type="NCBI Taxonomy" id="555371"/>
    <lineage>
        <taxon>Bacteria</taxon>
        <taxon>Bacillati</taxon>
        <taxon>Actinomycetota</taxon>
        <taxon>Actinomycetes</taxon>
        <taxon>Micrococcales</taxon>
        <taxon>Microbacteriaceae</taxon>
        <taxon>Agromyces</taxon>
    </lineage>
</organism>
<feature type="domain" description="DUF4097" evidence="2">
    <location>
        <begin position="48"/>
        <end position="226"/>
    </location>
</feature>
<name>A0ABN2UEM6_9MICO</name>
<evidence type="ECO:0000313" key="3">
    <source>
        <dbReference type="EMBL" id="GAA2034723.1"/>
    </source>
</evidence>
<feature type="region of interest" description="Disordered" evidence="1">
    <location>
        <begin position="272"/>
        <end position="302"/>
    </location>
</feature>
<comment type="caution">
    <text evidence="3">The sequence shown here is derived from an EMBL/GenBank/DDBJ whole genome shotgun (WGS) entry which is preliminary data.</text>
</comment>
<evidence type="ECO:0000256" key="1">
    <source>
        <dbReference type="SAM" id="MobiDB-lite"/>
    </source>
</evidence>
<accession>A0ABN2UEM6</accession>
<dbReference type="Proteomes" id="UP001501196">
    <property type="component" value="Unassembled WGS sequence"/>
</dbReference>
<evidence type="ECO:0000313" key="4">
    <source>
        <dbReference type="Proteomes" id="UP001501196"/>
    </source>
</evidence>